<keyword evidence="2" id="KW-1185">Reference proteome</keyword>
<evidence type="ECO:0000313" key="2">
    <source>
        <dbReference type="Proteomes" id="UP000264589"/>
    </source>
</evidence>
<feature type="non-terminal residue" evidence="1">
    <location>
        <position position="87"/>
    </location>
</feature>
<dbReference type="EMBL" id="QUQO01000015">
    <property type="protein sequence ID" value="RFB01397.1"/>
    <property type="molecule type" value="Genomic_DNA"/>
</dbReference>
<name>A0A371R7I8_9PROT</name>
<dbReference type="Proteomes" id="UP000264589">
    <property type="component" value="Unassembled WGS sequence"/>
</dbReference>
<gene>
    <name evidence="1" type="ORF">DX908_15995</name>
</gene>
<dbReference type="InParanoid" id="A0A371R7I8"/>
<proteinExistence type="predicted"/>
<dbReference type="AlphaFoldDB" id="A0A371R7I8"/>
<comment type="caution">
    <text evidence="1">The sequence shown here is derived from an EMBL/GenBank/DDBJ whole genome shotgun (WGS) entry which is preliminary data.</text>
</comment>
<organism evidence="1 2">
    <name type="scientific">Parvularcula marina</name>
    <dbReference type="NCBI Taxonomy" id="2292771"/>
    <lineage>
        <taxon>Bacteria</taxon>
        <taxon>Pseudomonadati</taxon>
        <taxon>Pseudomonadota</taxon>
        <taxon>Alphaproteobacteria</taxon>
        <taxon>Parvularculales</taxon>
        <taxon>Parvularculaceae</taxon>
        <taxon>Parvularcula</taxon>
    </lineage>
</organism>
<sequence length="87" mass="9140">MSTSQTPTMPRQRWLTVIGFAAVALLPLAFTGLFVAAAGDGDNAIDNIPVALVNNDELQTTTTTDGDEQIVFAGRQLVTELTGADGF</sequence>
<evidence type="ECO:0000313" key="1">
    <source>
        <dbReference type="EMBL" id="RFB01397.1"/>
    </source>
</evidence>
<reference evidence="1 2" key="1">
    <citation type="submission" date="2018-08" db="EMBL/GenBank/DDBJ databases">
        <title>Parvularcula sp. SM1705, isolated from surface water of the South Sea China.</title>
        <authorList>
            <person name="Sun L."/>
        </authorList>
    </citation>
    <scope>NUCLEOTIDE SEQUENCE [LARGE SCALE GENOMIC DNA]</scope>
    <source>
        <strain evidence="1 2">SM1705</strain>
    </source>
</reference>
<protein>
    <submittedName>
        <fullName evidence="1">Uncharacterized protein</fullName>
    </submittedName>
</protein>
<accession>A0A371R7I8</accession>